<dbReference type="RefSeq" id="WP_249656340.1">
    <property type="nucleotide sequence ID" value="NZ_JAMFMA010000001.1"/>
</dbReference>
<dbReference type="InterPro" id="IPR007627">
    <property type="entry name" value="RNA_pol_sigma70_r2"/>
</dbReference>
<dbReference type="Proteomes" id="UP001203607">
    <property type="component" value="Unassembled WGS sequence"/>
</dbReference>
<comment type="caution">
    <text evidence="7">The sequence shown here is derived from an EMBL/GenBank/DDBJ whole genome shotgun (WGS) entry which is preliminary data.</text>
</comment>
<gene>
    <name evidence="7" type="ORF">M3P19_04035</name>
</gene>
<dbReference type="Gene3D" id="1.10.10.10">
    <property type="entry name" value="Winged helix-like DNA-binding domain superfamily/Winged helix DNA-binding domain"/>
    <property type="match status" value="1"/>
</dbReference>
<dbReference type="NCBIfam" id="TIGR02937">
    <property type="entry name" value="sigma70-ECF"/>
    <property type="match status" value="1"/>
</dbReference>
<feature type="domain" description="RNA polymerase sigma-70 region 2" evidence="5">
    <location>
        <begin position="14"/>
        <end position="79"/>
    </location>
</feature>
<name>A0ABT0PRS6_9FLAO</name>
<proteinExistence type="inferred from homology"/>
<keyword evidence="3" id="KW-0731">Sigma factor</keyword>
<dbReference type="PANTHER" id="PTHR43133:SF46">
    <property type="entry name" value="RNA POLYMERASE SIGMA-70 FACTOR ECF SUBFAMILY"/>
    <property type="match status" value="1"/>
</dbReference>
<dbReference type="SUPFAM" id="SSF88659">
    <property type="entry name" value="Sigma3 and sigma4 domains of RNA polymerase sigma factors"/>
    <property type="match status" value="1"/>
</dbReference>
<dbReference type="NCBIfam" id="TIGR02985">
    <property type="entry name" value="Sig70_bacteroi1"/>
    <property type="match status" value="1"/>
</dbReference>
<keyword evidence="4" id="KW-0804">Transcription</keyword>
<evidence type="ECO:0000313" key="7">
    <source>
        <dbReference type="EMBL" id="MCL6273163.1"/>
    </source>
</evidence>
<evidence type="ECO:0000313" key="8">
    <source>
        <dbReference type="Proteomes" id="UP001203607"/>
    </source>
</evidence>
<dbReference type="PANTHER" id="PTHR43133">
    <property type="entry name" value="RNA POLYMERASE ECF-TYPE SIGMA FACTO"/>
    <property type="match status" value="1"/>
</dbReference>
<sequence length="167" mass="20234">MASQKDKRERFSILFDLHYRKLYHFAYNILKDPDASEEVVQESFIKLWEQFDPTEIKSFEAYLMTILKHKVLDHLRKEKVKKRHIDLYQLNQQTFEELSQEWEIQERIQMLLQQLPEKTRTIFKMSRINSYSYKEIAIIKDISVKTVESHISKALTILKQALKKNRD</sequence>
<keyword evidence="2" id="KW-0805">Transcription regulation</keyword>
<keyword evidence="8" id="KW-1185">Reference proteome</keyword>
<evidence type="ECO:0000256" key="3">
    <source>
        <dbReference type="ARBA" id="ARBA00023082"/>
    </source>
</evidence>
<dbReference type="InterPro" id="IPR014327">
    <property type="entry name" value="RNA_pol_sigma70_bacteroid"/>
</dbReference>
<evidence type="ECO:0000256" key="4">
    <source>
        <dbReference type="ARBA" id="ARBA00023163"/>
    </source>
</evidence>
<dbReference type="InterPro" id="IPR014284">
    <property type="entry name" value="RNA_pol_sigma-70_dom"/>
</dbReference>
<dbReference type="InterPro" id="IPR013324">
    <property type="entry name" value="RNA_pol_sigma_r3/r4-like"/>
</dbReference>
<dbReference type="EMBL" id="JAMFMA010000001">
    <property type="protein sequence ID" value="MCL6273163.1"/>
    <property type="molecule type" value="Genomic_DNA"/>
</dbReference>
<organism evidence="7 8">
    <name type="scientific">Flagellimonas spongiicola</name>
    <dbReference type="NCBI Taxonomy" id="2942208"/>
    <lineage>
        <taxon>Bacteria</taxon>
        <taxon>Pseudomonadati</taxon>
        <taxon>Bacteroidota</taxon>
        <taxon>Flavobacteriia</taxon>
        <taxon>Flavobacteriales</taxon>
        <taxon>Flavobacteriaceae</taxon>
        <taxon>Flagellimonas</taxon>
    </lineage>
</organism>
<dbReference type="Pfam" id="PF08281">
    <property type="entry name" value="Sigma70_r4_2"/>
    <property type="match status" value="1"/>
</dbReference>
<evidence type="ECO:0000256" key="2">
    <source>
        <dbReference type="ARBA" id="ARBA00023015"/>
    </source>
</evidence>
<evidence type="ECO:0000259" key="6">
    <source>
        <dbReference type="Pfam" id="PF08281"/>
    </source>
</evidence>
<dbReference type="SUPFAM" id="SSF88946">
    <property type="entry name" value="Sigma2 domain of RNA polymerase sigma factors"/>
    <property type="match status" value="1"/>
</dbReference>
<dbReference type="InterPro" id="IPR013325">
    <property type="entry name" value="RNA_pol_sigma_r2"/>
</dbReference>
<dbReference type="InterPro" id="IPR036388">
    <property type="entry name" value="WH-like_DNA-bd_sf"/>
</dbReference>
<comment type="similarity">
    <text evidence="1">Belongs to the sigma-70 factor family. ECF subfamily.</text>
</comment>
<protein>
    <submittedName>
        <fullName evidence="7">RNA polymerase sigma-70 factor</fullName>
    </submittedName>
</protein>
<feature type="domain" description="RNA polymerase sigma factor 70 region 4 type 2" evidence="6">
    <location>
        <begin position="106"/>
        <end position="156"/>
    </location>
</feature>
<dbReference type="InterPro" id="IPR013249">
    <property type="entry name" value="RNA_pol_sigma70_r4_t2"/>
</dbReference>
<reference evidence="7 8" key="1">
    <citation type="submission" date="2022-05" db="EMBL/GenBank/DDBJ databases">
        <authorList>
            <person name="Park J.-S."/>
        </authorList>
    </citation>
    <scope>NUCLEOTIDE SEQUENCE [LARGE SCALE GENOMIC DNA]</scope>
    <source>
        <strain evidence="7 8">2012CJ35-5</strain>
    </source>
</reference>
<dbReference type="Pfam" id="PF04542">
    <property type="entry name" value="Sigma70_r2"/>
    <property type="match status" value="1"/>
</dbReference>
<evidence type="ECO:0000259" key="5">
    <source>
        <dbReference type="Pfam" id="PF04542"/>
    </source>
</evidence>
<dbReference type="InterPro" id="IPR039425">
    <property type="entry name" value="RNA_pol_sigma-70-like"/>
</dbReference>
<evidence type="ECO:0000256" key="1">
    <source>
        <dbReference type="ARBA" id="ARBA00010641"/>
    </source>
</evidence>
<accession>A0ABT0PRS6</accession>
<dbReference type="Gene3D" id="1.10.1740.10">
    <property type="match status" value="1"/>
</dbReference>